<feature type="transmembrane region" description="Helical" evidence="1">
    <location>
        <begin position="127"/>
        <end position="146"/>
    </location>
</feature>
<name>A0A9D1T1M3_9BACT</name>
<dbReference type="PANTHER" id="PTHR34475:SF1">
    <property type="entry name" value="CYTOSKELETON PROTEIN RODZ"/>
    <property type="match status" value="1"/>
</dbReference>
<dbReference type="GO" id="GO:0003677">
    <property type="term" value="F:DNA binding"/>
    <property type="evidence" value="ECO:0007669"/>
    <property type="project" value="InterPro"/>
</dbReference>
<dbReference type="InterPro" id="IPR050400">
    <property type="entry name" value="Bact_Cytoskel_RodZ"/>
</dbReference>
<keyword evidence="1" id="KW-1133">Transmembrane helix</keyword>
<keyword evidence="1" id="KW-0472">Membrane</keyword>
<dbReference type="Pfam" id="PF13413">
    <property type="entry name" value="HTH_25"/>
    <property type="match status" value="1"/>
</dbReference>
<evidence type="ECO:0000256" key="1">
    <source>
        <dbReference type="SAM" id="Phobius"/>
    </source>
</evidence>
<dbReference type="Gene3D" id="1.10.260.40">
    <property type="entry name" value="lambda repressor-like DNA-binding domains"/>
    <property type="match status" value="1"/>
</dbReference>
<sequence>MATIGERLSEARKNFGLDIRSASEATKIRSDFLAALEDNQPERIRLADVYRIGFLRIYAEYLKLDADRLVAEFRTELSFKNTSGKGSHRIVSSELSSAGTDGGSGVFQSRSGDASWKKILHDGGARLAVAVAAAVVILAILVYGGVKIFGGNGAAASESAQEVAEAPAPDTQVYEFQVVSKVAQNVEITDRFGKGEGRAVLLNGPVSPDKPLLLKGRGVLEIRDGGKGNLEIRFPKRVALLASENAREAVRFSDADKENTAFTSSADWWTADPYKEENR</sequence>
<reference evidence="2" key="2">
    <citation type="journal article" date="2021" name="PeerJ">
        <title>Extensive microbial diversity within the chicken gut microbiome revealed by metagenomics and culture.</title>
        <authorList>
            <person name="Gilroy R."/>
            <person name="Ravi A."/>
            <person name="Getino M."/>
            <person name="Pursley I."/>
            <person name="Horton D.L."/>
            <person name="Alikhan N.F."/>
            <person name="Baker D."/>
            <person name="Gharbi K."/>
            <person name="Hall N."/>
            <person name="Watson M."/>
            <person name="Adriaenssens E.M."/>
            <person name="Foster-Nyarko E."/>
            <person name="Jarju S."/>
            <person name="Secka A."/>
            <person name="Antonio M."/>
            <person name="Oren A."/>
            <person name="Chaudhuri R.R."/>
            <person name="La Ragione R."/>
            <person name="Hildebrand F."/>
            <person name="Pallen M.J."/>
        </authorList>
    </citation>
    <scope>NUCLEOTIDE SEQUENCE</scope>
    <source>
        <strain evidence="2">10669</strain>
    </source>
</reference>
<keyword evidence="1" id="KW-0812">Transmembrane</keyword>
<dbReference type="PANTHER" id="PTHR34475">
    <property type="match status" value="1"/>
</dbReference>
<evidence type="ECO:0000313" key="3">
    <source>
        <dbReference type="Proteomes" id="UP000886812"/>
    </source>
</evidence>
<reference evidence="2" key="1">
    <citation type="submission" date="2020-10" db="EMBL/GenBank/DDBJ databases">
        <authorList>
            <person name="Gilroy R."/>
        </authorList>
    </citation>
    <scope>NUCLEOTIDE SEQUENCE</scope>
    <source>
        <strain evidence="2">10669</strain>
    </source>
</reference>
<gene>
    <name evidence="2" type="ORF">IAC75_01950</name>
</gene>
<dbReference type="InterPro" id="IPR010982">
    <property type="entry name" value="Lambda_DNA-bd_dom_sf"/>
</dbReference>
<dbReference type="EMBL" id="DVOG01000053">
    <property type="protein sequence ID" value="HIV03896.1"/>
    <property type="molecule type" value="Genomic_DNA"/>
</dbReference>
<protein>
    <submittedName>
        <fullName evidence="2">Helix-turn-helix domain-containing protein</fullName>
    </submittedName>
</protein>
<proteinExistence type="predicted"/>
<organism evidence="2 3">
    <name type="scientific">Candidatus Spyradosoma merdigallinarum</name>
    <dbReference type="NCBI Taxonomy" id="2840950"/>
    <lineage>
        <taxon>Bacteria</taxon>
        <taxon>Pseudomonadati</taxon>
        <taxon>Verrucomicrobiota</taxon>
        <taxon>Opitutia</taxon>
        <taxon>Opitutia incertae sedis</taxon>
        <taxon>Candidatus Spyradosoma</taxon>
    </lineage>
</organism>
<dbReference type="Proteomes" id="UP000886812">
    <property type="component" value="Unassembled WGS sequence"/>
</dbReference>
<comment type="caution">
    <text evidence="2">The sequence shown here is derived from an EMBL/GenBank/DDBJ whole genome shotgun (WGS) entry which is preliminary data.</text>
</comment>
<accession>A0A9D1T1M3</accession>
<dbReference type="AlphaFoldDB" id="A0A9D1T1M3"/>
<evidence type="ECO:0000313" key="2">
    <source>
        <dbReference type="EMBL" id="HIV03896.1"/>
    </source>
</evidence>